<proteinExistence type="inferred from homology"/>
<dbReference type="Proteomes" id="UP000004699">
    <property type="component" value="Unassembled WGS sequence"/>
</dbReference>
<dbReference type="RefSeq" id="WP_009019258.1">
    <property type="nucleotide sequence ID" value="NZ_DS999411.1"/>
</dbReference>
<evidence type="ECO:0000256" key="2">
    <source>
        <dbReference type="HAMAP-Rule" id="MF_00460"/>
    </source>
</evidence>
<dbReference type="EMBL" id="DS999411">
    <property type="protein sequence ID" value="EED34510.1"/>
    <property type="molecule type" value="Genomic_DNA"/>
</dbReference>
<dbReference type="HOGENOM" id="CLU_150721_1_0_6"/>
<dbReference type="InterPro" id="IPR005346">
    <property type="entry name" value="RnfH"/>
</dbReference>
<accession>B8KWU1</accession>
<dbReference type="SUPFAM" id="SSF54285">
    <property type="entry name" value="MoaD/ThiS"/>
    <property type="match status" value="1"/>
</dbReference>
<gene>
    <name evidence="3" type="ORF">NOR51B_447</name>
</gene>
<organism evidence="3 4">
    <name type="scientific">Luminiphilus syltensis NOR5-1B</name>
    <dbReference type="NCBI Taxonomy" id="565045"/>
    <lineage>
        <taxon>Bacteria</taxon>
        <taxon>Pseudomonadati</taxon>
        <taxon>Pseudomonadota</taxon>
        <taxon>Gammaproteobacteria</taxon>
        <taxon>Cellvibrionales</taxon>
        <taxon>Halieaceae</taxon>
        <taxon>Luminiphilus</taxon>
    </lineage>
</organism>
<dbReference type="eggNOG" id="COG2914">
    <property type="taxonomic scope" value="Bacteria"/>
</dbReference>
<protein>
    <recommendedName>
        <fullName evidence="2">UPF0125 protein NOR51B_447</fullName>
    </recommendedName>
</protein>
<dbReference type="NCBIfam" id="NF002490">
    <property type="entry name" value="PRK01777.1"/>
    <property type="match status" value="1"/>
</dbReference>
<dbReference type="Gene3D" id="3.10.20.280">
    <property type="entry name" value="RnfH-like"/>
    <property type="match status" value="1"/>
</dbReference>
<name>B8KWU1_9GAMM</name>
<evidence type="ECO:0000256" key="1">
    <source>
        <dbReference type="ARBA" id="ARBA00010645"/>
    </source>
</evidence>
<dbReference type="HAMAP" id="MF_00460">
    <property type="entry name" value="UPF0125_RnfH"/>
    <property type="match status" value="1"/>
</dbReference>
<dbReference type="OrthoDB" id="9796575at2"/>
<sequence>MTGTIRVEVAYALPDKQHIASVEVEAGTTALEAAMRAGLESVFEDLVIDDSVKLGIFGKAVPQDHVMQAGERVEIYRPLKIDPKEVRKARAAKAKAQQG</sequence>
<reference evidence="4" key="1">
    <citation type="journal article" date="2013" name="BMC Microbiol.">
        <title>Taxonomy and evolution of bacteriochlorophyll a-containing members of the OM60/NOR5 clade of marine gammaproteobacteria: description of Luminiphilus syltensis gen. nov., sp. nov., reclassification of Haliea rubra as Pseudohaliea rubra gen. nov., comb. nov., and emendation of Chromatocurvus halotolerans.</title>
        <authorList>
            <person name="Spring S."/>
            <person name="Riedel T."/>
            <person name="Sproer C."/>
            <person name="Yan S."/>
            <person name="Harder J."/>
            <person name="Fuchs B.M."/>
        </authorList>
    </citation>
    <scope>NUCLEOTIDE SEQUENCE [LARGE SCALE GENOMIC DNA]</scope>
    <source>
        <strain evidence="4">NOR51-B</strain>
    </source>
</reference>
<dbReference type="PANTHER" id="PTHR37483:SF1">
    <property type="entry name" value="UPF0125 PROTEIN RATB"/>
    <property type="match status" value="1"/>
</dbReference>
<evidence type="ECO:0000313" key="4">
    <source>
        <dbReference type="Proteomes" id="UP000004699"/>
    </source>
</evidence>
<dbReference type="InterPro" id="IPR037021">
    <property type="entry name" value="RnfH_sf"/>
</dbReference>
<dbReference type="Pfam" id="PF03658">
    <property type="entry name" value="Ub-RnfH"/>
    <property type="match status" value="1"/>
</dbReference>
<dbReference type="AlphaFoldDB" id="B8KWU1"/>
<dbReference type="STRING" id="565045.NOR51B_447"/>
<evidence type="ECO:0000313" key="3">
    <source>
        <dbReference type="EMBL" id="EED34510.1"/>
    </source>
</evidence>
<dbReference type="PANTHER" id="PTHR37483">
    <property type="entry name" value="UPF0125 PROTEIN RATB"/>
    <property type="match status" value="1"/>
</dbReference>
<keyword evidence="4" id="KW-1185">Reference proteome</keyword>
<dbReference type="InterPro" id="IPR016155">
    <property type="entry name" value="Mopterin_synth/thiamin_S_b"/>
</dbReference>
<comment type="similarity">
    <text evidence="1 2">Belongs to the UPF0125 (RnfH) family.</text>
</comment>